<dbReference type="PROSITE" id="PS50830">
    <property type="entry name" value="TNASE_3"/>
    <property type="match status" value="1"/>
</dbReference>
<feature type="region of interest" description="Disordered" evidence="1">
    <location>
        <begin position="128"/>
        <end position="304"/>
    </location>
</feature>
<evidence type="ECO:0000256" key="1">
    <source>
        <dbReference type="SAM" id="MobiDB-lite"/>
    </source>
</evidence>
<dbReference type="Gene3D" id="2.40.50.90">
    <property type="match status" value="1"/>
</dbReference>
<feature type="compositionally biased region" description="Pro residues" evidence="1">
    <location>
        <begin position="174"/>
        <end position="183"/>
    </location>
</feature>
<keyword evidence="4" id="KW-1185">Reference proteome</keyword>
<gene>
    <name evidence="3" type="ORF">GCM10023321_13440</name>
</gene>
<sequence>MAAAAARMRSGHAVGREIRRLSAYLRDGESVRRLASGIYGPAIGLLAVTDQRVLVFRDDRGGQASEGFPLTRLSTADWELDGPTGTITLSDSKSVAVLRDVSPTDGAQVLALIRSAVDQGATTHMSVVNNTEQRDAREKLSPGSVNTPTLDWRGATAVDHHGHGQPQPAISIPVPVPDAPPPTRTTSDSPELAGERSVGRLATRSPTRQGRDEARGTSRPEPTTRTNTGSKSISWRQISPPTPADTTTHTHTNDPGADTEPAPTSAGGNYETVEQTNTPHRDTTPDEPTAATPTRVPPARSRSGKSRIWIGALAIGMAAIAAIAGAKLISTHSPTANAPTDPARDATNQPIGTAATVTKVIDAETVEVTGQNVTGPVTVLGIVTPKMDNNQCGATTAKAYALKTLTNMPVTLVTDPSQPPTDKAGRTQAFLRLADGGDYSVMAVRAGMARHYNSPHPVMNADELQAAEQQAKHDKLGLWDSQCDGKRITSTPSSHN</sequence>
<feature type="compositionally biased region" description="Basic and acidic residues" evidence="1">
    <location>
        <begin position="209"/>
        <end position="218"/>
    </location>
</feature>
<evidence type="ECO:0000259" key="2">
    <source>
        <dbReference type="PROSITE" id="PS50830"/>
    </source>
</evidence>
<dbReference type="InterPro" id="IPR016071">
    <property type="entry name" value="Staphylococal_nuclease_OB-fold"/>
</dbReference>
<feature type="compositionally biased region" description="Low complexity" evidence="1">
    <location>
        <begin position="244"/>
        <end position="255"/>
    </location>
</feature>
<feature type="compositionally biased region" description="Polar residues" evidence="1">
    <location>
        <begin position="220"/>
        <end position="239"/>
    </location>
</feature>
<proteinExistence type="predicted"/>
<dbReference type="Pfam" id="PF00565">
    <property type="entry name" value="SNase"/>
    <property type="match status" value="1"/>
</dbReference>
<dbReference type="Proteomes" id="UP001428817">
    <property type="component" value="Unassembled WGS sequence"/>
</dbReference>
<name>A0ABP9PTF1_9PSEU</name>
<comment type="caution">
    <text evidence="3">The sequence shown here is derived from an EMBL/GenBank/DDBJ whole genome shotgun (WGS) entry which is preliminary data.</text>
</comment>
<dbReference type="InterPro" id="IPR035437">
    <property type="entry name" value="SNase_OB-fold_sf"/>
</dbReference>
<feature type="compositionally biased region" description="Low complexity" evidence="1">
    <location>
        <begin position="286"/>
        <end position="301"/>
    </location>
</feature>
<dbReference type="SUPFAM" id="SSF50199">
    <property type="entry name" value="Staphylococcal nuclease"/>
    <property type="match status" value="1"/>
</dbReference>
<reference evidence="4" key="1">
    <citation type="journal article" date="2019" name="Int. J. Syst. Evol. Microbiol.">
        <title>The Global Catalogue of Microorganisms (GCM) 10K type strain sequencing project: providing services to taxonomists for standard genome sequencing and annotation.</title>
        <authorList>
            <consortium name="The Broad Institute Genomics Platform"/>
            <consortium name="The Broad Institute Genome Sequencing Center for Infectious Disease"/>
            <person name="Wu L."/>
            <person name="Ma J."/>
        </authorList>
    </citation>
    <scope>NUCLEOTIDE SEQUENCE [LARGE SCALE GENOMIC DNA]</scope>
    <source>
        <strain evidence="4">JCM 18303</strain>
    </source>
</reference>
<feature type="domain" description="TNase-like" evidence="2">
    <location>
        <begin position="351"/>
        <end position="481"/>
    </location>
</feature>
<evidence type="ECO:0000313" key="3">
    <source>
        <dbReference type="EMBL" id="GAA5149496.1"/>
    </source>
</evidence>
<organism evidence="3 4">
    <name type="scientific">Pseudonocardia eucalypti</name>
    <dbReference type="NCBI Taxonomy" id="648755"/>
    <lineage>
        <taxon>Bacteria</taxon>
        <taxon>Bacillati</taxon>
        <taxon>Actinomycetota</taxon>
        <taxon>Actinomycetes</taxon>
        <taxon>Pseudonocardiales</taxon>
        <taxon>Pseudonocardiaceae</taxon>
        <taxon>Pseudonocardia</taxon>
    </lineage>
</organism>
<dbReference type="EMBL" id="BAABJP010000004">
    <property type="protein sequence ID" value="GAA5149496.1"/>
    <property type="molecule type" value="Genomic_DNA"/>
</dbReference>
<evidence type="ECO:0000313" key="4">
    <source>
        <dbReference type="Proteomes" id="UP001428817"/>
    </source>
</evidence>
<protein>
    <recommendedName>
        <fullName evidence="2">TNase-like domain-containing protein</fullName>
    </recommendedName>
</protein>
<dbReference type="SMART" id="SM00318">
    <property type="entry name" value="SNc"/>
    <property type="match status" value="1"/>
</dbReference>
<accession>A0ABP9PTF1</accession>